<evidence type="ECO:0000313" key="6">
    <source>
        <dbReference type="Proteomes" id="UP000009046"/>
    </source>
</evidence>
<dbReference type="InterPro" id="IPR008271">
    <property type="entry name" value="Ser/Thr_kinase_AS"/>
</dbReference>
<dbReference type="SUPFAM" id="SSF56112">
    <property type="entry name" value="Protein kinase-like (PK-like)"/>
    <property type="match status" value="1"/>
</dbReference>
<dbReference type="KEGG" id="phu:Phum_PHUM546640"/>
<evidence type="ECO:0000313" key="5">
    <source>
        <dbReference type="EnsemblMetazoa" id="PHUM546640-PA"/>
    </source>
</evidence>
<dbReference type="InterPro" id="IPR011009">
    <property type="entry name" value="Kinase-like_dom_sf"/>
</dbReference>
<dbReference type="GO" id="GO:0005524">
    <property type="term" value="F:ATP binding"/>
    <property type="evidence" value="ECO:0007669"/>
    <property type="project" value="InterPro"/>
</dbReference>
<dbReference type="InParanoid" id="E0W077"/>
<sequence>MSLPTVFYLSTSSMSTLSEGIVGKRKRGGTKKTKSIPKGDILIDSAKNEWIILNSIARGGFGEIYTASKSTSAKQDNFIIKIEPTENGPLFCEKTVYIRIGKKEDIKEYMKSKGLKSLGMPQFYGSGNHIADGKKYRFLVMERYGRDLWSIFLENNRIFPVSTVFKIANQVLDVLEYIHSKGYVHADIKGANLLLGKMKGYENQVYLVDFGLAARYTNVYKPDPRRAHNGTLEYTSRDGHEGIVTRRGDIEVLGYNILQWISSNLPWEHMRDLNEIHGKKVKYMKNYNQLLQICFNNKTPPGALEKYFNVLSKMEPLQEPKYKLLKQYLSDGIAQTGDTSNKLNFSPKKCRTIDKSPPSSVPAKLRKMNNEKIICPTHKRPPTTNRKRMISSKQPRKRKTLKEVGRIVLLLLVVPNY</sequence>
<dbReference type="OrthoDB" id="2687620at2759"/>
<proteinExistence type="predicted"/>
<dbReference type="InterPro" id="IPR000719">
    <property type="entry name" value="Prot_kinase_dom"/>
</dbReference>
<dbReference type="HOGENOM" id="CLU_019279_4_0_1"/>
<evidence type="ECO:0000313" key="4">
    <source>
        <dbReference type="EMBL" id="EEB19033.1"/>
    </source>
</evidence>
<dbReference type="EMBL" id="AAZO01006645">
    <property type="status" value="NOT_ANNOTATED_CDS"/>
    <property type="molecule type" value="Genomic_DNA"/>
</dbReference>
<dbReference type="PANTHER" id="PTHR11909">
    <property type="entry name" value="CASEIN KINASE-RELATED"/>
    <property type="match status" value="1"/>
</dbReference>
<dbReference type="EC" id="2.7.11.1" evidence="1"/>
<dbReference type="GO" id="GO:0004674">
    <property type="term" value="F:protein serine/threonine kinase activity"/>
    <property type="evidence" value="ECO:0007669"/>
    <property type="project" value="UniProtKB-EC"/>
</dbReference>
<dbReference type="PROSITE" id="PS00108">
    <property type="entry name" value="PROTEIN_KINASE_ST"/>
    <property type="match status" value="1"/>
</dbReference>
<keyword evidence="4" id="KW-0418">Kinase</keyword>
<gene>
    <name evidence="5" type="primary">8240381</name>
    <name evidence="4" type="ORF">Phum_PHUM546640</name>
</gene>
<dbReference type="RefSeq" id="XP_002431771.1">
    <property type="nucleotide sequence ID" value="XM_002431726.1"/>
</dbReference>
<dbReference type="OMA" id="LAFRYHP"/>
<dbReference type="InterPro" id="IPR050235">
    <property type="entry name" value="CK1_Ser-Thr_kinase"/>
</dbReference>
<dbReference type="AlphaFoldDB" id="E0W077"/>
<dbReference type="Pfam" id="PF00069">
    <property type="entry name" value="Pkinase"/>
    <property type="match status" value="1"/>
</dbReference>
<protein>
    <recommendedName>
        <fullName evidence="1">non-specific serine/threonine protein kinase</fullName>
        <ecNumber evidence="1">2.7.11.1</ecNumber>
    </recommendedName>
</protein>
<dbReference type="EMBL" id="DS235857">
    <property type="protein sequence ID" value="EEB19033.1"/>
    <property type="molecule type" value="Genomic_DNA"/>
</dbReference>
<evidence type="ECO:0000259" key="3">
    <source>
        <dbReference type="PROSITE" id="PS50011"/>
    </source>
</evidence>
<keyword evidence="4" id="KW-0808">Transferase</keyword>
<feature type="region of interest" description="Disordered" evidence="2">
    <location>
        <begin position="376"/>
        <end position="397"/>
    </location>
</feature>
<dbReference type="PROSITE" id="PS50011">
    <property type="entry name" value="PROTEIN_KINASE_DOM"/>
    <property type="match status" value="1"/>
</dbReference>
<reference evidence="5" key="3">
    <citation type="submission" date="2021-02" db="UniProtKB">
        <authorList>
            <consortium name="EnsemblMetazoa"/>
        </authorList>
    </citation>
    <scope>IDENTIFICATION</scope>
    <source>
        <strain evidence="5">USDA</strain>
    </source>
</reference>
<dbReference type="Gene3D" id="1.10.510.10">
    <property type="entry name" value="Transferase(Phosphotransferase) domain 1"/>
    <property type="match status" value="1"/>
</dbReference>
<name>E0W077_PEDHC</name>
<accession>E0W077</accession>
<feature type="domain" description="Protein kinase" evidence="3">
    <location>
        <begin position="50"/>
        <end position="410"/>
    </location>
</feature>
<reference evidence="4" key="2">
    <citation type="submission" date="2007-04" db="EMBL/GenBank/DDBJ databases">
        <title>The genome of the human body louse.</title>
        <authorList>
            <consortium name="The Human Body Louse Genome Consortium"/>
            <person name="Kirkness E."/>
            <person name="Walenz B."/>
            <person name="Hass B."/>
            <person name="Bruggner R."/>
            <person name="Strausberg R."/>
        </authorList>
    </citation>
    <scope>NUCLEOTIDE SEQUENCE</scope>
    <source>
        <strain evidence="4">USDA</strain>
    </source>
</reference>
<evidence type="ECO:0000256" key="2">
    <source>
        <dbReference type="SAM" id="MobiDB-lite"/>
    </source>
</evidence>
<dbReference type="eggNOG" id="KOG1164">
    <property type="taxonomic scope" value="Eukaryota"/>
</dbReference>
<dbReference type="SMART" id="SM00220">
    <property type="entry name" value="S_TKc"/>
    <property type="match status" value="1"/>
</dbReference>
<organism>
    <name type="scientific">Pediculus humanus subsp. corporis</name>
    <name type="common">Body louse</name>
    <dbReference type="NCBI Taxonomy" id="121224"/>
    <lineage>
        <taxon>Eukaryota</taxon>
        <taxon>Metazoa</taxon>
        <taxon>Ecdysozoa</taxon>
        <taxon>Arthropoda</taxon>
        <taxon>Hexapoda</taxon>
        <taxon>Insecta</taxon>
        <taxon>Pterygota</taxon>
        <taxon>Neoptera</taxon>
        <taxon>Paraneoptera</taxon>
        <taxon>Psocodea</taxon>
        <taxon>Troctomorpha</taxon>
        <taxon>Phthiraptera</taxon>
        <taxon>Anoplura</taxon>
        <taxon>Pediculidae</taxon>
        <taxon>Pediculus</taxon>
    </lineage>
</organism>
<dbReference type="Proteomes" id="UP000009046">
    <property type="component" value="Unassembled WGS sequence"/>
</dbReference>
<reference evidence="4" key="1">
    <citation type="submission" date="2007-04" db="EMBL/GenBank/DDBJ databases">
        <title>Annotation of Pediculus humanus corporis strain USDA.</title>
        <authorList>
            <person name="Kirkness E."/>
            <person name="Hannick L."/>
            <person name="Hass B."/>
            <person name="Bruggner R."/>
            <person name="Lawson D."/>
            <person name="Bidwell S."/>
            <person name="Joardar V."/>
            <person name="Caler E."/>
            <person name="Walenz B."/>
            <person name="Inman J."/>
            <person name="Schobel S."/>
            <person name="Galinsky K."/>
            <person name="Amedeo P."/>
            <person name="Strausberg R."/>
        </authorList>
    </citation>
    <scope>NUCLEOTIDE SEQUENCE</scope>
    <source>
        <strain evidence="4">USDA</strain>
    </source>
</reference>
<dbReference type="STRING" id="121224.E0W077"/>
<feature type="compositionally biased region" description="Basic residues" evidence="2">
    <location>
        <begin position="377"/>
        <end position="397"/>
    </location>
</feature>
<keyword evidence="6" id="KW-1185">Reference proteome</keyword>
<dbReference type="CTD" id="8240381"/>
<dbReference type="VEuPathDB" id="VectorBase:PHUM546640"/>
<dbReference type="EnsemblMetazoa" id="PHUM546640-RA">
    <property type="protein sequence ID" value="PHUM546640-PA"/>
    <property type="gene ID" value="PHUM546640"/>
</dbReference>
<dbReference type="GeneID" id="8240381"/>
<evidence type="ECO:0000256" key="1">
    <source>
        <dbReference type="ARBA" id="ARBA00012513"/>
    </source>
</evidence>